<dbReference type="RefSeq" id="WP_144314842.1">
    <property type="nucleotide sequence ID" value="NZ_CP107955.1"/>
</dbReference>
<accession>A0ABU3V113</accession>
<dbReference type="InterPro" id="IPR017517">
    <property type="entry name" value="Maleyloyr_isom"/>
</dbReference>
<protein>
    <submittedName>
        <fullName evidence="2">TIGR03086 family metal-binding protein</fullName>
    </submittedName>
</protein>
<reference evidence="2 3" key="1">
    <citation type="submission" date="2023-02" db="EMBL/GenBank/DDBJ databases">
        <authorList>
            <person name="Maleckis M."/>
        </authorList>
    </citation>
    <scope>NUCLEOTIDE SEQUENCE [LARGE SCALE GENOMIC DNA]</scope>
    <source>
        <strain evidence="2 3">P8-A2</strain>
    </source>
</reference>
<proteinExistence type="predicted"/>
<evidence type="ECO:0000313" key="3">
    <source>
        <dbReference type="Proteomes" id="UP001257627"/>
    </source>
</evidence>
<gene>
    <name evidence="2" type="ORF">PU648_47455</name>
</gene>
<dbReference type="NCBIfam" id="TIGR03083">
    <property type="entry name" value="maleylpyruvate isomerase family mycothiol-dependent enzyme"/>
    <property type="match status" value="1"/>
</dbReference>
<dbReference type="NCBIfam" id="TIGR03086">
    <property type="entry name" value="TIGR03086 family metal-binding protein"/>
    <property type="match status" value="1"/>
</dbReference>
<dbReference type="EMBL" id="JARAKF010000001">
    <property type="protein sequence ID" value="MDU8999855.1"/>
    <property type="molecule type" value="Genomic_DNA"/>
</dbReference>
<feature type="domain" description="Mycothiol-dependent maleylpyruvate isomerase metal-binding" evidence="1">
    <location>
        <begin position="7"/>
        <end position="124"/>
    </location>
</feature>
<organism evidence="2 3">
    <name type="scientific">Streptomyces mirabilis</name>
    <dbReference type="NCBI Taxonomy" id="68239"/>
    <lineage>
        <taxon>Bacteria</taxon>
        <taxon>Bacillati</taxon>
        <taxon>Actinomycetota</taxon>
        <taxon>Actinomycetes</taxon>
        <taxon>Kitasatosporales</taxon>
        <taxon>Streptomycetaceae</taxon>
        <taxon>Streptomyces</taxon>
    </lineage>
</organism>
<comment type="caution">
    <text evidence="2">The sequence shown here is derived from an EMBL/GenBank/DDBJ whole genome shotgun (WGS) entry which is preliminary data.</text>
</comment>
<dbReference type="InterPro" id="IPR024344">
    <property type="entry name" value="MDMPI_metal-binding"/>
</dbReference>
<dbReference type="InterPro" id="IPR034660">
    <property type="entry name" value="DinB/YfiT-like"/>
</dbReference>
<keyword evidence="3" id="KW-1185">Reference proteome</keyword>
<sequence>MIFPVLEDLARQFPGITPEQDKLPTPCDDFDVSTLRRHLLGWLTYFDAAFTDPSGSDRPDPSAFTGPDHPSAVIAHLTTTIRSALAGGLATATVNVPLLGGAYPGSVVIDLLLIETLGHGWDLARATGQRWNPDPQTCQHALTVLEGVIQPEYRGPGMPFGPEIAIDASAPPLDRLVAFTGRDPAWAPAVQLR</sequence>
<name>A0ABU3V113_9ACTN</name>
<evidence type="ECO:0000313" key="2">
    <source>
        <dbReference type="EMBL" id="MDU8999855.1"/>
    </source>
</evidence>
<dbReference type="SUPFAM" id="SSF109854">
    <property type="entry name" value="DinB/YfiT-like putative metalloenzymes"/>
    <property type="match status" value="1"/>
</dbReference>
<evidence type="ECO:0000259" key="1">
    <source>
        <dbReference type="Pfam" id="PF11716"/>
    </source>
</evidence>
<dbReference type="Proteomes" id="UP001257627">
    <property type="component" value="Unassembled WGS sequence"/>
</dbReference>
<dbReference type="Pfam" id="PF11716">
    <property type="entry name" value="MDMPI_N"/>
    <property type="match status" value="1"/>
</dbReference>
<dbReference type="InterPro" id="IPR017520">
    <property type="entry name" value="CHP03086"/>
</dbReference>